<dbReference type="FunFam" id="2.170.130.10:FF:000008">
    <property type="entry name" value="SusC/RagA family TonB-linked outer membrane protein"/>
    <property type="match status" value="1"/>
</dbReference>
<organism evidence="9">
    <name type="scientific">Dyadobacter sp. 676</name>
    <dbReference type="NCBI Taxonomy" id="3088362"/>
    <lineage>
        <taxon>Bacteria</taxon>
        <taxon>Pseudomonadati</taxon>
        <taxon>Bacteroidota</taxon>
        <taxon>Cytophagia</taxon>
        <taxon>Cytophagales</taxon>
        <taxon>Spirosomataceae</taxon>
        <taxon>Dyadobacter</taxon>
    </lineage>
</organism>
<dbReference type="InterPro" id="IPR023997">
    <property type="entry name" value="TonB-dep_OMP_SusC/RagA_CS"/>
</dbReference>
<reference evidence="9" key="1">
    <citation type="submission" date="2024-06" db="EMBL/GenBank/DDBJ databases">
        <title>Sequencing and assembly of the genome of Dyadobacter sp. strain 676, a symbiont of Cyamopsis tetragonoloba.</title>
        <authorList>
            <person name="Guro P."/>
            <person name="Sazanova A."/>
            <person name="Kuznetsova I."/>
            <person name="Belimov A."/>
            <person name="Safronova V."/>
        </authorList>
    </citation>
    <scope>NUCLEOTIDE SEQUENCE</scope>
    <source>
        <strain evidence="9">676</strain>
    </source>
</reference>
<keyword evidence="6 7" id="KW-0998">Cell outer membrane</keyword>
<keyword evidence="2 7" id="KW-0813">Transport</keyword>
<dbReference type="NCBIfam" id="TIGR04057">
    <property type="entry name" value="SusC_RagA_signa"/>
    <property type="match status" value="1"/>
</dbReference>
<keyword evidence="5 7" id="KW-0472">Membrane</keyword>
<sequence length="1145" mass="124546">MKSISFTKRLYGCAMKVSALLLVLGILTTVVAAPEKALGQKLLDQLVTLRVQNAPLTSALDQLAAKTGVNFLYSANAIRSAPRVNADFENKKLKSVLDNLLPPANLAYHLEGNYIIIKAAEKAIKAARDSQSEIGVSGTVVDERGVGLPGVNIAIKGTTKGTSTDAEGKFSLTAEDRSSVLVFSFVGYQAQEITVGDQSQLHVKMVPDNSQLNEVVVIGYGTQKVADLTGSVAQLNPATTRSLPVATIDQKMMGQVAGVQIQQVSGAPGAGTSVKIRGSGSLGAGNEPLYVVDGMPYSSGLNANTNPLLFINPNDIESVTVLKDASSTAIYGSRGANGVIMITTKKGGFDRTEVNVSSMRGVQTVPQRGRPQLMNQREFAEFQRDRIDIAVKRLENRQGTLEDYPVAYRNLDALNGPGTDWYDLLLQSAAIQDHNFSLQKGSKESLLSFSLGYFNQEGTVKYTGVERFSSRIGFDSKVGKVIKVGASLQPTYISQKRTATNQSRGDIIGVANWANPVMSPYDANGNLIPYITSPQSKYHSAWSFANPLFVLRETVQSERDFQNLGIAFAEWDITPELRLKSSINTIWSTSKYNQYVPSTVGAPNAPPVPGTGAAYKANGESFNWLVENTLNYEKELGDHRIDALLGYTTQKFRGTGVSLTARPYANDLIETINGAQAISAWGEDVNEWSMISYLGRLNYAFKNRYLLTATFRSDGSSRFGENNRFAFFPSVAAAWRVSEESFFQDIKSINNLKLRASFGKSGNNNIGNYSHLAAISAGAYVFGNNQVTAATVGLSNPYLGWEESNQIDVGADLEMFNSRLSLAVDYYYRKSMNMLLPDVIPAITGFTSQTVNKGNIRNTGVEIALGGTPVQGALNWDVNFNMAINRNKVLSLNDNGDRILAGNNDGNATNVSVVGKPIGQFFGYVFDGLYTAEDIANPDLIKTPQVYEGNIRYKDINGDGVITDMLDYTIIGNPQPKFVYGLTNSLSYKNFSLNVIVNGQYGGQVMNGLRQTVDNLQGFFNVSREWTNRWRSADNPGDGRHYGIPKLTPSLGHRVSNLWVEDASYLRISNITLSYNLPDRLMKATRFIKGCRIYATVQNLATFTKYGGANPEGQSASVSNTLAPGIDMSSYPLARTVSGGINLSF</sequence>
<dbReference type="PROSITE" id="PS52016">
    <property type="entry name" value="TONB_DEPENDENT_REC_3"/>
    <property type="match status" value="1"/>
</dbReference>
<dbReference type="InterPro" id="IPR012910">
    <property type="entry name" value="Plug_dom"/>
</dbReference>
<dbReference type="Gene3D" id="3.55.50.30">
    <property type="match status" value="1"/>
</dbReference>
<dbReference type="InterPro" id="IPR036942">
    <property type="entry name" value="Beta-barrel_TonB_sf"/>
</dbReference>
<comment type="similarity">
    <text evidence="7">Belongs to the TonB-dependent receptor family.</text>
</comment>
<dbReference type="Pfam" id="PF07715">
    <property type="entry name" value="Plug"/>
    <property type="match status" value="1"/>
</dbReference>
<dbReference type="InterPro" id="IPR039426">
    <property type="entry name" value="TonB-dep_rcpt-like"/>
</dbReference>
<dbReference type="RefSeq" id="WP_353718803.1">
    <property type="nucleotide sequence ID" value="NZ_CP159289.1"/>
</dbReference>
<evidence type="ECO:0000256" key="1">
    <source>
        <dbReference type="ARBA" id="ARBA00004571"/>
    </source>
</evidence>
<accession>A0AAU8FHB2</accession>
<dbReference type="Gene3D" id="2.40.170.20">
    <property type="entry name" value="TonB-dependent receptor, beta-barrel domain"/>
    <property type="match status" value="1"/>
</dbReference>
<dbReference type="Gene3D" id="2.60.40.1120">
    <property type="entry name" value="Carboxypeptidase-like, regulatory domain"/>
    <property type="match status" value="1"/>
</dbReference>
<keyword evidence="4 7" id="KW-0812">Transmembrane</keyword>
<dbReference type="InterPro" id="IPR023996">
    <property type="entry name" value="TonB-dep_OMP_SusC/RagA"/>
</dbReference>
<evidence type="ECO:0000256" key="6">
    <source>
        <dbReference type="ARBA" id="ARBA00023237"/>
    </source>
</evidence>
<dbReference type="SUPFAM" id="SSF56935">
    <property type="entry name" value="Porins"/>
    <property type="match status" value="1"/>
</dbReference>
<evidence type="ECO:0000256" key="3">
    <source>
        <dbReference type="ARBA" id="ARBA00022452"/>
    </source>
</evidence>
<evidence type="ECO:0000256" key="2">
    <source>
        <dbReference type="ARBA" id="ARBA00022448"/>
    </source>
</evidence>
<name>A0AAU8FHB2_9BACT</name>
<proteinExistence type="inferred from homology"/>
<dbReference type="AlphaFoldDB" id="A0AAU8FHB2"/>
<dbReference type="GO" id="GO:0009279">
    <property type="term" value="C:cell outer membrane"/>
    <property type="evidence" value="ECO:0007669"/>
    <property type="project" value="UniProtKB-SubCell"/>
</dbReference>
<dbReference type="InterPro" id="IPR008969">
    <property type="entry name" value="CarboxyPept-like_regulatory"/>
</dbReference>
<dbReference type="Gene3D" id="2.170.130.10">
    <property type="entry name" value="TonB-dependent receptor, plug domain"/>
    <property type="match status" value="1"/>
</dbReference>
<dbReference type="Pfam" id="PF13715">
    <property type="entry name" value="CarbopepD_reg_2"/>
    <property type="match status" value="1"/>
</dbReference>
<keyword evidence="9" id="KW-0675">Receptor</keyword>
<dbReference type="EMBL" id="CP159289">
    <property type="protein sequence ID" value="XCH23479.1"/>
    <property type="molecule type" value="Genomic_DNA"/>
</dbReference>
<keyword evidence="3 7" id="KW-1134">Transmembrane beta strand</keyword>
<protein>
    <submittedName>
        <fullName evidence="9">TonB-dependent receptor</fullName>
    </submittedName>
</protein>
<evidence type="ECO:0000256" key="7">
    <source>
        <dbReference type="PROSITE-ProRule" id="PRU01360"/>
    </source>
</evidence>
<gene>
    <name evidence="9" type="ORF">ABV298_24710</name>
</gene>
<evidence type="ECO:0000256" key="4">
    <source>
        <dbReference type="ARBA" id="ARBA00022692"/>
    </source>
</evidence>
<evidence type="ECO:0000259" key="8">
    <source>
        <dbReference type="Pfam" id="PF07715"/>
    </source>
</evidence>
<evidence type="ECO:0000256" key="5">
    <source>
        <dbReference type="ARBA" id="ARBA00023136"/>
    </source>
</evidence>
<dbReference type="NCBIfam" id="TIGR04056">
    <property type="entry name" value="OMP_RagA_SusC"/>
    <property type="match status" value="1"/>
</dbReference>
<evidence type="ECO:0000313" key="9">
    <source>
        <dbReference type="EMBL" id="XCH23479.1"/>
    </source>
</evidence>
<feature type="domain" description="TonB-dependent receptor plug" evidence="8">
    <location>
        <begin position="225"/>
        <end position="339"/>
    </location>
</feature>
<dbReference type="InterPro" id="IPR037066">
    <property type="entry name" value="Plug_dom_sf"/>
</dbReference>
<comment type="subcellular location">
    <subcellularLocation>
        <location evidence="1 7">Cell outer membrane</location>
        <topology evidence="1 7">Multi-pass membrane protein</topology>
    </subcellularLocation>
</comment>
<dbReference type="SUPFAM" id="SSF49464">
    <property type="entry name" value="Carboxypeptidase regulatory domain-like"/>
    <property type="match status" value="1"/>
</dbReference>